<evidence type="ECO:0000256" key="12">
    <source>
        <dbReference type="ARBA" id="ARBA00022723"/>
    </source>
</evidence>
<protein>
    <recommendedName>
        <fullName evidence="7">ATP phosphoribosyltransferase</fullName>
        <ecNumber evidence="6">2.4.2.17</ecNumber>
    </recommendedName>
</protein>
<evidence type="ECO:0000256" key="7">
    <source>
        <dbReference type="ARBA" id="ARBA00020998"/>
    </source>
</evidence>
<keyword evidence="12" id="KW-0479">Metal-binding</keyword>
<dbReference type="Pfam" id="PF08029">
    <property type="entry name" value="HisG_C"/>
    <property type="match status" value="1"/>
</dbReference>
<dbReference type="InterPro" id="IPR011322">
    <property type="entry name" value="N-reg_PII-like_a/b"/>
</dbReference>
<dbReference type="HAMAP" id="MF_00079">
    <property type="entry name" value="HisG_Long"/>
    <property type="match status" value="1"/>
</dbReference>
<keyword evidence="14" id="KW-0067">ATP-binding</keyword>
<comment type="pathway">
    <text evidence="4">Amino-acid biosynthesis; L-histidine biosynthesis; L-histidine from 5-phospho-alpha-D-ribose 1-diphosphate: step 1/9.</text>
</comment>
<comment type="function">
    <text evidence="17">Catalyzes the condensation of ATP and 5-phosphoribose 1-diphosphate to form N'-(5'-phosphoribosyl)-ATP (PR-ATP). Has a crucial role in the pathway because the rate of histidine biosynthesis seems to be controlled primarily by regulation of HisG enzymatic activity.</text>
</comment>
<comment type="subcellular location">
    <subcellularLocation>
        <location evidence="3">Cytoplasm</location>
    </subcellularLocation>
</comment>
<comment type="caution">
    <text evidence="20">The sequence shown here is derived from an EMBL/GenBank/DDBJ whole genome shotgun (WGS) entry which is preliminary data.</text>
</comment>
<dbReference type="Proteomes" id="UP000241890">
    <property type="component" value="Unassembled WGS sequence"/>
</dbReference>
<keyword evidence="13" id="KW-0547">Nucleotide-binding</keyword>
<evidence type="ECO:0000256" key="6">
    <source>
        <dbReference type="ARBA" id="ARBA00011946"/>
    </source>
</evidence>
<dbReference type="EMBL" id="BEYU01000082">
    <property type="protein sequence ID" value="GBG30679.1"/>
    <property type="molecule type" value="Genomic_DNA"/>
</dbReference>
<dbReference type="InParanoid" id="A0A2R5GK28"/>
<keyword evidence="10 20" id="KW-0328">Glycosyltransferase</keyword>
<evidence type="ECO:0000256" key="5">
    <source>
        <dbReference type="ARBA" id="ARBA00007955"/>
    </source>
</evidence>
<name>A0A2R5GK28_9STRA</name>
<dbReference type="Gene3D" id="3.30.70.120">
    <property type="match status" value="1"/>
</dbReference>
<organism evidence="20 21">
    <name type="scientific">Hondaea fermentalgiana</name>
    <dbReference type="NCBI Taxonomy" id="2315210"/>
    <lineage>
        <taxon>Eukaryota</taxon>
        <taxon>Sar</taxon>
        <taxon>Stramenopiles</taxon>
        <taxon>Bigyra</taxon>
        <taxon>Labyrinthulomycetes</taxon>
        <taxon>Thraustochytrida</taxon>
        <taxon>Thraustochytriidae</taxon>
        <taxon>Hondaea</taxon>
    </lineage>
</organism>
<comment type="similarity">
    <text evidence="5">Belongs to the ATP phosphoribosyltransferase family. Long subfamily.</text>
</comment>
<dbReference type="InterPro" id="IPR013820">
    <property type="entry name" value="ATP_PRibTrfase_cat"/>
</dbReference>
<dbReference type="InterPro" id="IPR001348">
    <property type="entry name" value="ATP_PRibTrfase_HisG"/>
</dbReference>
<feature type="domain" description="ATP phosphoribosyltransferase catalytic" evidence="18">
    <location>
        <begin position="62"/>
        <end position="220"/>
    </location>
</feature>
<evidence type="ECO:0000259" key="18">
    <source>
        <dbReference type="Pfam" id="PF01634"/>
    </source>
</evidence>
<dbReference type="NCBIfam" id="TIGR00070">
    <property type="entry name" value="hisG"/>
    <property type="match status" value="1"/>
</dbReference>
<dbReference type="InterPro" id="IPR018198">
    <property type="entry name" value="ATP_PRibTrfase_CS"/>
</dbReference>
<dbReference type="OrthoDB" id="2574at2759"/>
<keyword evidence="21" id="KW-1185">Reference proteome</keyword>
<evidence type="ECO:0000259" key="19">
    <source>
        <dbReference type="Pfam" id="PF08029"/>
    </source>
</evidence>
<keyword evidence="8" id="KW-0963">Cytoplasm</keyword>
<dbReference type="SUPFAM" id="SSF53850">
    <property type="entry name" value="Periplasmic binding protein-like II"/>
    <property type="match status" value="1"/>
</dbReference>
<keyword evidence="16" id="KW-0368">Histidine biosynthesis</keyword>
<dbReference type="UniPathway" id="UPA00031">
    <property type="reaction ID" value="UER00006"/>
</dbReference>
<comment type="cofactor">
    <cofactor evidence="2">
        <name>Mg(2+)</name>
        <dbReference type="ChEBI" id="CHEBI:18420"/>
    </cofactor>
</comment>
<proteinExistence type="inferred from homology"/>
<dbReference type="GO" id="GO:0003879">
    <property type="term" value="F:ATP phosphoribosyltransferase activity"/>
    <property type="evidence" value="ECO:0007669"/>
    <property type="project" value="UniProtKB-EC"/>
</dbReference>
<dbReference type="InterPro" id="IPR013115">
    <property type="entry name" value="HisG_C"/>
</dbReference>
<dbReference type="InterPro" id="IPR015867">
    <property type="entry name" value="N-reg_PII/ATP_PRibTrfase_C"/>
</dbReference>
<gene>
    <name evidence="20" type="ORF">FCC1311_068992</name>
</gene>
<evidence type="ECO:0000256" key="14">
    <source>
        <dbReference type="ARBA" id="ARBA00022840"/>
    </source>
</evidence>
<dbReference type="GO" id="GO:0000287">
    <property type="term" value="F:magnesium ion binding"/>
    <property type="evidence" value="ECO:0007669"/>
    <property type="project" value="InterPro"/>
</dbReference>
<dbReference type="InterPro" id="IPR020621">
    <property type="entry name" value="ATP-PRT_HisG_long"/>
</dbReference>
<dbReference type="FunFam" id="3.30.70.120:FF:000002">
    <property type="entry name" value="ATP phosphoribosyltransferase"/>
    <property type="match status" value="1"/>
</dbReference>
<comment type="catalytic activity">
    <reaction evidence="1">
        <text>1-(5-phospho-beta-D-ribosyl)-ATP + diphosphate = 5-phospho-alpha-D-ribose 1-diphosphate + ATP</text>
        <dbReference type="Rhea" id="RHEA:18473"/>
        <dbReference type="ChEBI" id="CHEBI:30616"/>
        <dbReference type="ChEBI" id="CHEBI:33019"/>
        <dbReference type="ChEBI" id="CHEBI:58017"/>
        <dbReference type="ChEBI" id="CHEBI:73183"/>
        <dbReference type="EC" id="2.4.2.17"/>
    </reaction>
</comment>
<evidence type="ECO:0000256" key="3">
    <source>
        <dbReference type="ARBA" id="ARBA00004496"/>
    </source>
</evidence>
<evidence type="ECO:0000256" key="1">
    <source>
        <dbReference type="ARBA" id="ARBA00000915"/>
    </source>
</evidence>
<evidence type="ECO:0000256" key="17">
    <source>
        <dbReference type="ARBA" id="ARBA00024861"/>
    </source>
</evidence>
<dbReference type="Pfam" id="PF01634">
    <property type="entry name" value="HisG"/>
    <property type="match status" value="1"/>
</dbReference>
<evidence type="ECO:0000313" key="21">
    <source>
        <dbReference type="Proteomes" id="UP000241890"/>
    </source>
</evidence>
<dbReference type="GO" id="GO:0005524">
    <property type="term" value="F:ATP binding"/>
    <property type="evidence" value="ECO:0007669"/>
    <property type="project" value="UniProtKB-KW"/>
</dbReference>
<dbReference type="SUPFAM" id="SSF54913">
    <property type="entry name" value="GlnB-like"/>
    <property type="match status" value="1"/>
</dbReference>
<dbReference type="GO" id="GO:0005737">
    <property type="term" value="C:cytoplasm"/>
    <property type="evidence" value="ECO:0007669"/>
    <property type="project" value="UniProtKB-SubCell"/>
</dbReference>
<dbReference type="EC" id="2.4.2.17" evidence="6"/>
<evidence type="ECO:0000256" key="8">
    <source>
        <dbReference type="ARBA" id="ARBA00022490"/>
    </source>
</evidence>
<dbReference type="GO" id="GO:0000105">
    <property type="term" value="P:L-histidine biosynthetic process"/>
    <property type="evidence" value="ECO:0007669"/>
    <property type="project" value="UniProtKB-UniPathway"/>
</dbReference>
<keyword evidence="15" id="KW-0460">Magnesium</keyword>
<dbReference type="PANTHER" id="PTHR21403">
    <property type="entry name" value="ATP PHOSPHORIBOSYLTRANSFERASE ATP-PRTASE"/>
    <property type="match status" value="1"/>
</dbReference>
<evidence type="ECO:0000256" key="11">
    <source>
        <dbReference type="ARBA" id="ARBA00022679"/>
    </source>
</evidence>
<evidence type="ECO:0000256" key="13">
    <source>
        <dbReference type="ARBA" id="ARBA00022741"/>
    </source>
</evidence>
<evidence type="ECO:0000256" key="4">
    <source>
        <dbReference type="ARBA" id="ARBA00004667"/>
    </source>
</evidence>
<accession>A0A2R5GK28</accession>
<dbReference type="Gene3D" id="3.40.190.10">
    <property type="entry name" value="Periplasmic binding protein-like II"/>
    <property type="match status" value="2"/>
</dbReference>
<dbReference type="AlphaFoldDB" id="A0A2R5GK28"/>
<evidence type="ECO:0000256" key="10">
    <source>
        <dbReference type="ARBA" id="ARBA00022676"/>
    </source>
</evidence>
<dbReference type="NCBIfam" id="TIGR03455">
    <property type="entry name" value="HisG_C-term"/>
    <property type="match status" value="1"/>
</dbReference>
<evidence type="ECO:0000256" key="15">
    <source>
        <dbReference type="ARBA" id="ARBA00022842"/>
    </source>
</evidence>
<dbReference type="PANTHER" id="PTHR21403:SF8">
    <property type="entry name" value="ATP PHOSPHORIBOSYLTRANSFERASE"/>
    <property type="match status" value="1"/>
</dbReference>
<evidence type="ECO:0000313" key="20">
    <source>
        <dbReference type="EMBL" id="GBG30679.1"/>
    </source>
</evidence>
<keyword evidence="11 20" id="KW-0808">Transferase</keyword>
<reference evidence="20 21" key="1">
    <citation type="submission" date="2017-12" db="EMBL/GenBank/DDBJ databases">
        <title>Sequencing, de novo assembly and annotation of complete genome of a new Thraustochytrid species, strain FCC1311.</title>
        <authorList>
            <person name="Sedici K."/>
            <person name="Godart F."/>
            <person name="Aiese Cigliano R."/>
            <person name="Sanseverino W."/>
            <person name="Barakat M."/>
            <person name="Ortet P."/>
            <person name="Marechal E."/>
            <person name="Cagnac O."/>
            <person name="Amato A."/>
        </authorList>
    </citation>
    <scope>NUCLEOTIDE SEQUENCE [LARGE SCALE GENOMIC DNA]</scope>
</reference>
<dbReference type="PROSITE" id="PS01316">
    <property type="entry name" value="ATP_P_PHORIBOSYLTR"/>
    <property type="match status" value="1"/>
</dbReference>
<feature type="domain" description="Histidine biosynthesis HisG C-terminal" evidence="19">
    <location>
        <begin position="224"/>
        <end position="296"/>
    </location>
</feature>
<sequence>MAEAALSDDGAELCLLAVPKKGRLYEKCNQLLAGIGLEYKRAPRQDIAICPSMPIKIVFLPAKDIAQFVGEGNVDIGLTGQDMVAEADVEVKELIHTGFGKCQLALQAPIKDNITDPKMIVGKRIATSFPNLTKQYFASLADGSADAKDTKVRSISGSVEAACGLGLADAVVDLVETGTTMRAAGLEIVSTIMRTETVVIANPHSTHEQIIETLRKRIEGYLLARKHKMIYYNVAKEKLEQAMTITPGKKKPTLTPLADDDWLSVGAMVATSDVNNIMDDLQALGASDIFVVDLNNCRA</sequence>
<keyword evidence="9" id="KW-0028">Amino-acid biosynthesis</keyword>
<evidence type="ECO:0000256" key="9">
    <source>
        <dbReference type="ARBA" id="ARBA00022605"/>
    </source>
</evidence>
<evidence type="ECO:0000256" key="16">
    <source>
        <dbReference type="ARBA" id="ARBA00023102"/>
    </source>
</evidence>
<evidence type="ECO:0000256" key="2">
    <source>
        <dbReference type="ARBA" id="ARBA00001946"/>
    </source>
</evidence>